<evidence type="ECO:0000313" key="2">
    <source>
        <dbReference type="EMBL" id="RFF38948.1"/>
    </source>
</evidence>
<feature type="compositionally biased region" description="Basic residues" evidence="1">
    <location>
        <begin position="68"/>
        <end position="82"/>
    </location>
</feature>
<accession>A0A3E1KJR4</accession>
<evidence type="ECO:0000313" key="3">
    <source>
        <dbReference type="Proteomes" id="UP000259570"/>
    </source>
</evidence>
<dbReference type="Proteomes" id="UP000259570">
    <property type="component" value="Unassembled WGS sequence"/>
</dbReference>
<dbReference type="EMBL" id="QUZM01000018">
    <property type="protein sequence ID" value="RFF38948.1"/>
    <property type="molecule type" value="Genomic_DNA"/>
</dbReference>
<protein>
    <submittedName>
        <fullName evidence="2">Uncharacterized protein</fullName>
    </submittedName>
</protein>
<proteinExistence type="predicted"/>
<sequence>MSPNRQSRIPNPKSQIPNPKSQIPNPKSQIPNSKFQIPNPQSPLHADSRTTSFTGISTDCTVSPAIKASRRSTRSRAARPRS</sequence>
<comment type="caution">
    <text evidence="2">The sequence shown here is derived from an EMBL/GenBank/DDBJ whole genome shotgun (WGS) entry which is preliminary data.</text>
</comment>
<feature type="compositionally biased region" description="Polar residues" evidence="1">
    <location>
        <begin position="1"/>
        <end position="39"/>
    </location>
</feature>
<gene>
    <name evidence="2" type="ORF">DZD52_11045</name>
</gene>
<reference evidence="2 3" key="1">
    <citation type="submission" date="2018-08" db="EMBL/GenBank/DDBJ databases">
        <title>Genome sequencing of X. nasturtii WHRI 8984.</title>
        <authorList>
            <person name="Studholme D.J."/>
            <person name="Mchugh J."/>
            <person name="Vicente J."/>
        </authorList>
    </citation>
    <scope>NUCLEOTIDE SEQUENCE [LARGE SCALE GENOMIC DNA]</scope>
    <source>
        <strain evidence="2 3">WHRI 8984</strain>
    </source>
</reference>
<feature type="region of interest" description="Disordered" evidence="1">
    <location>
        <begin position="1"/>
        <end position="82"/>
    </location>
</feature>
<evidence type="ECO:0000256" key="1">
    <source>
        <dbReference type="SAM" id="MobiDB-lite"/>
    </source>
</evidence>
<name>A0A3E1KJR4_9XANT</name>
<dbReference type="AlphaFoldDB" id="A0A3E1KJR4"/>
<feature type="compositionally biased region" description="Polar residues" evidence="1">
    <location>
        <begin position="49"/>
        <end position="61"/>
    </location>
</feature>
<organism evidence="2 3">
    <name type="scientific">Xanthomonas nasturtii</name>
    <dbReference type="NCBI Taxonomy" id="1843581"/>
    <lineage>
        <taxon>Bacteria</taxon>
        <taxon>Pseudomonadati</taxon>
        <taxon>Pseudomonadota</taxon>
        <taxon>Gammaproteobacteria</taxon>
        <taxon>Lysobacterales</taxon>
        <taxon>Lysobacteraceae</taxon>
        <taxon>Xanthomonas</taxon>
    </lineage>
</organism>